<feature type="region of interest" description="Disordered" evidence="1">
    <location>
        <begin position="46"/>
        <end position="95"/>
    </location>
</feature>
<name>A0A409YPQ7_9AGAR</name>
<proteinExistence type="predicted"/>
<feature type="region of interest" description="Disordered" evidence="1">
    <location>
        <begin position="108"/>
        <end position="265"/>
    </location>
</feature>
<feature type="compositionally biased region" description="Low complexity" evidence="1">
    <location>
        <begin position="153"/>
        <end position="169"/>
    </location>
</feature>
<feature type="compositionally biased region" description="Pro residues" evidence="1">
    <location>
        <begin position="210"/>
        <end position="219"/>
    </location>
</feature>
<dbReference type="Proteomes" id="UP000284842">
    <property type="component" value="Unassembled WGS sequence"/>
</dbReference>
<dbReference type="OrthoDB" id="2976199at2759"/>
<sequence>MTEYDFSPEALDAYIQKQNKIAHWARDCSRSPVSDPYTPATPHVKALNLAKGNTPYPREQGHTRRPSYDYAPRESHRTRDFDKDRERERDRARERDRGDRYYDYERRDRERDTSYDRRDERPRRHRSASHSAIPQPRPDHHQRSRVPAPLVLPNYPYYPSPSKQSSPTSWTHPPTYHVPIGPSPRDSKHSSRSSSTTLHQPSPTSYFPPYSAPPAPAPYKPTRTMTHPPQYARNQDYYYHHQPPPIPPYKPYSIDPSSAPQLPHSAGYATKPQPLLKRIFMGLTGGGSKHSQTSSSSHKTESLQASSHKITPLDLFALLYPISLCDTPTPTSSYTSSSRPQPPIPYPVLRIACFVTHTYLVLLYYTSIPYCHLTLDSVFLLHRNFYPHDSIFTTQ</sequence>
<gene>
    <name evidence="2" type="ORF">CVT24_010437</name>
</gene>
<feature type="compositionally biased region" description="Low complexity" evidence="1">
    <location>
        <begin position="192"/>
        <end position="209"/>
    </location>
</feature>
<dbReference type="InParanoid" id="A0A409YPQ7"/>
<keyword evidence="3" id="KW-1185">Reference proteome</keyword>
<organism evidence="2 3">
    <name type="scientific">Panaeolus cyanescens</name>
    <dbReference type="NCBI Taxonomy" id="181874"/>
    <lineage>
        <taxon>Eukaryota</taxon>
        <taxon>Fungi</taxon>
        <taxon>Dikarya</taxon>
        <taxon>Basidiomycota</taxon>
        <taxon>Agaricomycotina</taxon>
        <taxon>Agaricomycetes</taxon>
        <taxon>Agaricomycetidae</taxon>
        <taxon>Agaricales</taxon>
        <taxon>Agaricineae</taxon>
        <taxon>Galeropsidaceae</taxon>
        <taxon>Panaeolus</taxon>
    </lineage>
</organism>
<reference evidence="2 3" key="1">
    <citation type="journal article" date="2018" name="Evol. Lett.">
        <title>Horizontal gene cluster transfer increased hallucinogenic mushroom diversity.</title>
        <authorList>
            <person name="Reynolds H.T."/>
            <person name="Vijayakumar V."/>
            <person name="Gluck-Thaler E."/>
            <person name="Korotkin H.B."/>
            <person name="Matheny P.B."/>
            <person name="Slot J.C."/>
        </authorList>
    </citation>
    <scope>NUCLEOTIDE SEQUENCE [LARGE SCALE GENOMIC DNA]</scope>
    <source>
        <strain evidence="2 3">2629</strain>
    </source>
</reference>
<feature type="compositionally biased region" description="Basic and acidic residues" evidence="1">
    <location>
        <begin position="108"/>
        <end position="122"/>
    </location>
</feature>
<accession>A0A409YPQ7</accession>
<protein>
    <submittedName>
        <fullName evidence="2">Uncharacterized protein</fullName>
    </submittedName>
</protein>
<evidence type="ECO:0000313" key="3">
    <source>
        <dbReference type="Proteomes" id="UP000284842"/>
    </source>
</evidence>
<dbReference type="AlphaFoldDB" id="A0A409YPQ7"/>
<dbReference type="EMBL" id="NHTK01000869">
    <property type="protein sequence ID" value="PPR04979.1"/>
    <property type="molecule type" value="Genomic_DNA"/>
</dbReference>
<comment type="caution">
    <text evidence="2">The sequence shown here is derived from an EMBL/GenBank/DDBJ whole genome shotgun (WGS) entry which is preliminary data.</text>
</comment>
<evidence type="ECO:0000313" key="2">
    <source>
        <dbReference type="EMBL" id="PPR04979.1"/>
    </source>
</evidence>
<evidence type="ECO:0000256" key="1">
    <source>
        <dbReference type="SAM" id="MobiDB-lite"/>
    </source>
</evidence>
<dbReference type="STRING" id="181874.A0A409YPQ7"/>
<feature type="compositionally biased region" description="Basic and acidic residues" evidence="1">
    <location>
        <begin position="71"/>
        <end position="95"/>
    </location>
</feature>